<dbReference type="Proteomes" id="UP000284395">
    <property type="component" value="Unassembled WGS sequence"/>
</dbReference>
<dbReference type="OrthoDB" id="823440at2"/>
<evidence type="ECO:0000313" key="2">
    <source>
        <dbReference type="EMBL" id="RKF23009.1"/>
    </source>
</evidence>
<dbReference type="EMBL" id="RAPF01000001">
    <property type="protein sequence ID" value="RKF23009.1"/>
    <property type="molecule type" value="Genomic_DNA"/>
</dbReference>
<comment type="caution">
    <text evidence="2">The sequence shown here is derived from an EMBL/GenBank/DDBJ whole genome shotgun (WGS) entry which is preliminary data.</text>
</comment>
<evidence type="ECO:0000313" key="3">
    <source>
        <dbReference type="Proteomes" id="UP000284395"/>
    </source>
</evidence>
<sequence>MKTDHLSDIDMAAYIDGELDMRSRFRLEDRLSRHPELAAAVMAELRNRSALQLITAPKDDCCPAGWHGLARKIHHSHGDGPRRKRPWKSVGFGMTAMAAAIIFVSGWKTSPPPYVFDAAESHRTAMLRANMASQVESPQFDAGEILKRTRIAMPVLPADWRITDVQLFPAERGPALLIAVRTANNLPLSIFAVREASEAPERPDAVREGTQSVAFWRRGPISYALTGEEDPTLIDAQAEKLANMWKS</sequence>
<reference evidence="2 3" key="1">
    <citation type="submission" date="2018-09" db="EMBL/GenBank/DDBJ databases">
        <title>Altererythrobacter spongiae sp. nov., isolated from a marine sponge.</title>
        <authorList>
            <person name="Zhuang L."/>
            <person name="Luo L."/>
        </authorList>
    </citation>
    <scope>NUCLEOTIDE SEQUENCE [LARGE SCALE GENOMIC DNA]</scope>
    <source>
        <strain evidence="2 3">HN-Y73</strain>
    </source>
</reference>
<protein>
    <submittedName>
        <fullName evidence="2">Anti-sigma factor</fullName>
    </submittedName>
</protein>
<gene>
    <name evidence="2" type="ORF">D6851_00380</name>
</gene>
<keyword evidence="1" id="KW-0472">Membrane</keyword>
<keyword evidence="3" id="KW-1185">Reference proteome</keyword>
<keyword evidence="1" id="KW-0812">Transmembrane</keyword>
<evidence type="ECO:0000256" key="1">
    <source>
        <dbReference type="SAM" id="Phobius"/>
    </source>
</evidence>
<dbReference type="AlphaFoldDB" id="A0A420EQQ4"/>
<keyword evidence="1" id="KW-1133">Transmembrane helix</keyword>
<proteinExistence type="predicted"/>
<name>A0A420EQQ4_9SPHN</name>
<feature type="transmembrane region" description="Helical" evidence="1">
    <location>
        <begin position="90"/>
        <end position="107"/>
    </location>
</feature>
<dbReference type="RefSeq" id="WP_120322912.1">
    <property type="nucleotide sequence ID" value="NZ_RAPF01000001.1"/>
</dbReference>
<accession>A0A420EQQ4</accession>
<organism evidence="2 3">
    <name type="scientific">Altericroceibacterium spongiae</name>
    <dbReference type="NCBI Taxonomy" id="2320269"/>
    <lineage>
        <taxon>Bacteria</taxon>
        <taxon>Pseudomonadati</taxon>
        <taxon>Pseudomonadota</taxon>
        <taxon>Alphaproteobacteria</taxon>
        <taxon>Sphingomonadales</taxon>
        <taxon>Erythrobacteraceae</taxon>
        <taxon>Altericroceibacterium</taxon>
    </lineage>
</organism>